<reference evidence="3 4" key="1">
    <citation type="submission" date="2018-06" db="EMBL/GenBank/DDBJ databases">
        <title>A transcriptomic atlas of mushroom development highlights an independent origin of complex multicellularity.</title>
        <authorList>
            <consortium name="DOE Joint Genome Institute"/>
            <person name="Krizsan K."/>
            <person name="Almasi E."/>
            <person name="Merenyi Z."/>
            <person name="Sahu N."/>
            <person name="Viragh M."/>
            <person name="Koszo T."/>
            <person name="Mondo S."/>
            <person name="Kiss B."/>
            <person name="Balint B."/>
            <person name="Kues U."/>
            <person name="Barry K."/>
            <person name="Hegedus J.C."/>
            <person name="Henrissat B."/>
            <person name="Johnson J."/>
            <person name="Lipzen A."/>
            <person name="Ohm R."/>
            <person name="Nagy I."/>
            <person name="Pangilinan J."/>
            <person name="Yan J."/>
            <person name="Xiong Y."/>
            <person name="Grigoriev I.V."/>
            <person name="Hibbett D.S."/>
            <person name="Nagy L.G."/>
        </authorList>
    </citation>
    <scope>NUCLEOTIDE SEQUENCE [LARGE SCALE GENOMIC DNA]</scope>
    <source>
        <strain evidence="3 4">SZMC22713</strain>
    </source>
</reference>
<proteinExistence type="predicted"/>
<gene>
    <name evidence="3" type="ORF">BD410DRAFT_618767</name>
</gene>
<dbReference type="Proteomes" id="UP000294933">
    <property type="component" value="Unassembled WGS sequence"/>
</dbReference>
<dbReference type="OrthoDB" id="5358959at2759"/>
<sequence length="219" mass="23697">MLLVELGLLSLLARSAAGIEHRPAALANHATTMSTLKPVIVMQSPSDQASSSNHGFSRFFMHQFGRIVGAAKFIASAQESSPSRPADSSTCEGGYCSAGNACVAVNGVQGCCPIGQSCTTESPSCALHGYAPCSGDDYCCREPSFSPLHSARKSKTECIFSFQLRGIPVHAMQMTIQPVLLGITIFIDDNYRHPRRVQHHNPNRHRSRHLSRHLSLHQG</sequence>
<evidence type="ECO:0000313" key="3">
    <source>
        <dbReference type="EMBL" id="TDL16577.1"/>
    </source>
</evidence>
<feature type="chain" id="PRO_5021452664" description="Granulins domain-containing protein" evidence="2">
    <location>
        <begin position="19"/>
        <end position="219"/>
    </location>
</feature>
<organism evidence="3 4">
    <name type="scientific">Rickenella mellea</name>
    <dbReference type="NCBI Taxonomy" id="50990"/>
    <lineage>
        <taxon>Eukaryota</taxon>
        <taxon>Fungi</taxon>
        <taxon>Dikarya</taxon>
        <taxon>Basidiomycota</taxon>
        <taxon>Agaricomycotina</taxon>
        <taxon>Agaricomycetes</taxon>
        <taxon>Hymenochaetales</taxon>
        <taxon>Rickenellaceae</taxon>
        <taxon>Rickenella</taxon>
    </lineage>
</organism>
<protein>
    <recommendedName>
        <fullName evidence="5">Granulins domain-containing protein</fullName>
    </recommendedName>
</protein>
<dbReference type="VEuPathDB" id="FungiDB:BD410DRAFT_618767"/>
<accession>A0A4Y7PME3</accession>
<evidence type="ECO:0008006" key="5">
    <source>
        <dbReference type="Google" id="ProtNLM"/>
    </source>
</evidence>
<evidence type="ECO:0000256" key="2">
    <source>
        <dbReference type="SAM" id="SignalP"/>
    </source>
</evidence>
<dbReference type="EMBL" id="ML170240">
    <property type="protein sequence ID" value="TDL16577.1"/>
    <property type="molecule type" value="Genomic_DNA"/>
</dbReference>
<keyword evidence="2" id="KW-0732">Signal</keyword>
<evidence type="ECO:0000313" key="4">
    <source>
        <dbReference type="Proteomes" id="UP000294933"/>
    </source>
</evidence>
<name>A0A4Y7PME3_9AGAM</name>
<keyword evidence="4" id="KW-1185">Reference proteome</keyword>
<feature type="signal peptide" evidence="2">
    <location>
        <begin position="1"/>
        <end position="18"/>
    </location>
</feature>
<feature type="region of interest" description="Disordered" evidence="1">
    <location>
        <begin position="196"/>
        <end position="219"/>
    </location>
</feature>
<dbReference type="AlphaFoldDB" id="A0A4Y7PME3"/>
<evidence type="ECO:0000256" key="1">
    <source>
        <dbReference type="SAM" id="MobiDB-lite"/>
    </source>
</evidence>